<evidence type="ECO:0000256" key="1">
    <source>
        <dbReference type="SAM" id="MobiDB-lite"/>
    </source>
</evidence>
<dbReference type="EMBL" id="WJQU01000002">
    <property type="protein sequence ID" value="KAJ6643165.1"/>
    <property type="molecule type" value="Genomic_DNA"/>
</dbReference>
<evidence type="ECO:0000313" key="2">
    <source>
        <dbReference type="EMBL" id="KAJ6643165.1"/>
    </source>
</evidence>
<protein>
    <submittedName>
        <fullName evidence="2">Uncharacterized protein</fullName>
    </submittedName>
</protein>
<sequence length="142" mass="15406">MATATSDTSLAITESPKYNLLTRDVAQSENEVITESPKYNPLARDIANTHSENETDEEERESRRRARDCCDTCLYNVDADDSGCESLIFCCFIHSSRHTAQDTDGDSGDCCFGDPDCCSCECDDCGDCGDGCDGCDGCDCSD</sequence>
<proteinExistence type="predicted"/>
<accession>A0A9Q0S4H5</accession>
<dbReference type="Proteomes" id="UP001151699">
    <property type="component" value="Chromosome B"/>
</dbReference>
<organism evidence="2 3">
    <name type="scientific">Pseudolycoriella hygida</name>
    <dbReference type="NCBI Taxonomy" id="35572"/>
    <lineage>
        <taxon>Eukaryota</taxon>
        <taxon>Metazoa</taxon>
        <taxon>Ecdysozoa</taxon>
        <taxon>Arthropoda</taxon>
        <taxon>Hexapoda</taxon>
        <taxon>Insecta</taxon>
        <taxon>Pterygota</taxon>
        <taxon>Neoptera</taxon>
        <taxon>Endopterygota</taxon>
        <taxon>Diptera</taxon>
        <taxon>Nematocera</taxon>
        <taxon>Sciaroidea</taxon>
        <taxon>Sciaridae</taxon>
        <taxon>Pseudolycoriella</taxon>
    </lineage>
</organism>
<name>A0A9Q0S4H5_9DIPT</name>
<keyword evidence="3" id="KW-1185">Reference proteome</keyword>
<gene>
    <name evidence="2" type="ORF">Bhyg_08121</name>
</gene>
<reference evidence="2" key="1">
    <citation type="submission" date="2022-07" db="EMBL/GenBank/DDBJ databases">
        <authorList>
            <person name="Trinca V."/>
            <person name="Uliana J.V.C."/>
            <person name="Torres T.T."/>
            <person name="Ward R.J."/>
            <person name="Monesi N."/>
        </authorList>
    </citation>
    <scope>NUCLEOTIDE SEQUENCE</scope>
    <source>
        <strain evidence="2">HSMRA1968</strain>
        <tissue evidence="2">Whole embryos</tissue>
    </source>
</reference>
<dbReference type="AlphaFoldDB" id="A0A9Q0S4H5"/>
<evidence type="ECO:0000313" key="3">
    <source>
        <dbReference type="Proteomes" id="UP001151699"/>
    </source>
</evidence>
<comment type="caution">
    <text evidence="2">The sequence shown here is derived from an EMBL/GenBank/DDBJ whole genome shotgun (WGS) entry which is preliminary data.</text>
</comment>
<feature type="region of interest" description="Disordered" evidence="1">
    <location>
        <begin position="29"/>
        <end position="65"/>
    </location>
</feature>